<name>A0A433QUS9_9FUNG</name>
<feature type="compositionally biased region" description="Basic and acidic residues" evidence="1">
    <location>
        <begin position="1"/>
        <end position="31"/>
    </location>
</feature>
<dbReference type="EMBL" id="RBNJ01001104">
    <property type="protein sequence ID" value="RUS33552.1"/>
    <property type="molecule type" value="Genomic_DNA"/>
</dbReference>
<evidence type="ECO:0000313" key="2">
    <source>
        <dbReference type="EMBL" id="RUS33552.1"/>
    </source>
</evidence>
<accession>A0A433QUS9</accession>
<proteinExistence type="predicted"/>
<evidence type="ECO:0000313" key="3">
    <source>
        <dbReference type="Proteomes" id="UP000274822"/>
    </source>
</evidence>
<keyword evidence="3" id="KW-1185">Reference proteome</keyword>
<gene>
    <name evidence="2" type="ORF">BC938DRAFT_471125</name>
</gene>
<feature type="region of interest" description="Disordered" evidence="1">
    <location>
        <begin position="1"/>
        <end position="32"/>
    </location>
</feature>
<dbReference type="AlphaFoldDB" id="A0A433QUS9"/>
<comment type="caution">
    <text evidence="2">The sequence shown here is derived from an EMBL/GenBank/DDBJ whole genome shotgun (WGS) entry which is preliminary data.</text>
</comment>
<dbReference type="Proteomes" id="UP000274822">
    <property type="component" value="Unassembled WGS sequence"/>
</dbReference>
<reference evidence="2 3" key="1">
    <citation type="journal article" date="2018" name="New Phytol.">
        <title>Phylogenomics of Endogonaceae and evolution of mycorrhizas within Mucoromycota.</title>
        <authorList>
            <person name="Chang Y."/>
            <person name="Desiro A."/>
            <person name="Na H."/>
            <person name="Sandor L."/>
            <person name="Lipzen A."/>
            <person name="Clum A."/>
            <person name="Barry K."/>
            <person name="Grigoriev I.V."/>
            <person name="Martin F.M."/>
            <person name="Stajich J.E."/>
            <person name="Smith M.E."/>
            <person name="Bonito G."/>
            <person name="Spatafora J.W."/>
        </authorList>
    </citation>
    <scope>NUCLEOTIDE SEQUENCE [LARGE SCALE GENOMIC DNA]</scope>
    <source>
        <strain evidence="2 3">AD002</strain>
    </source>
</reference>
<sequence length="60" mass="6672">MDGHRPGSARRHEAESELVKSGRNAGEEDTGKVAYGDECCWEERNVCEGVTEEGRGQGYW</sequence>
<organism evidence="2 3">
    <name type="scientific">Jimgerdemannia flammicorona</name>
    <dbReference type="NCBI Taxonomy" id="994334"/>
    <lineage>
        <taxon>Eukaryota</taxon>
        <taxon>Fungi</taxon>
        <taxon>Fungi incertae sedis</taxon>
        <taxon>Mucoromycota</taxon>
        <taxon>Mucoromycotina</taxon>
        <taxon>Endogonomycetes</taxon>
        <taxon>Endogonales</taxon>
        <taxon>Endogonaceae</taxon>
        <taxon>Jimgerdemannia</taxon>
    </lineage>
</organism>
<protein>
    <submittedName>
        <fullName evidence="2">Uncharacterized protein</fullName>
    </submittedName>
</protein>
<evidence type="ECO:0000256" key="1">
    <source>
        <dbReference type="SAM" id="MobiDB-lite"/>
    </source>
</evidence>